<reference evidence="7 8" key="1">
    <citation type="submission" date="2013-02" db="EMBL/GenBank/DDBJ databases">
        <title>Genome sequence of Clostridium saccharoperbutylacetonicum N1-4(HMT).</title>
        <authorList>
            <person name="Poehlein A."/>
            <person name="Daniel R."/>
        </authorList>
    </citation>
    <scope>NUCLEOTIDE SEQUENCE [LARGE SCALE GENOMIC DNA]</scope>
    <source>
        <strain evidence="8">N1-4(HMT)</strain>
    </source>
</reference>
<evidence type="ECO:0000313" key="8">
    <source>
        <dbReference type="Proteomes" id="UP000011728"/>
    </source>
</evidence>
<dbReference type="AlphaFoldDB" id="M1N4Z2"/>
<dbReference type="InterPro" id="IPR041526">
    <property type="entry name" value="DAPG_hydrolase"/>
</dbReference>
<accession>M1N4Z2</accession>
<dbReference type="RefSeq" id="WP_015394826.1">
    <property type="nucleotide sequence ID" value="NC_020291.1"/>
</dbReference>
<comment type="similarity">
    <text evidence="5">Belongs to the DAPG/phloretin hydrolase family.</text>
</comment>
<dbReference type="HOGENOM" id="CLU_055313_0_0_9"/>
<protein>
    <recommendedName>
        <fullName evidence="6">DAPG hydrolase PhiG domain-containing protein</fullName>
    </recommendedName>
</protein>
<keyword evidence="3" id="KW-0378">Hydrolase</keyword>
<evidence type="ECO:0000256" key="2">
    <source>
        <dbReference type="ARBA" id="ARBA00022723"/>
    </source>
</evidence>
<dbReference type="Pfam" id="PF18089">
    <property type="entry name" value="DAPG_hydrolase"/>
    <property type="match status" value="1"/>
</dbReference>
<keyword evidence="4" id="KW-0862">Zinc</keyword>
<evidence type="ECO:0000256" key="3">
    <source>
        <dbReference type="ARBA" id="ARBA00022801"/>
    </source>
</evidence>
<evidence type="ECO:0000256" key="4">
    <source>
        <dbReference type="ARBA" id="ARBA00022833"/>
    </source>
</evidence>
<feature type="domain" description="DAPG hydrolase PhiG" evidence="6">
    <location>
        <begin position="54"/>
        <end position="259"/>
    </location>
</feature>
<proteinExistence type="inferred from homology"/>
<keyword evidence="2" id="KW-0479">Metal-binding</keyword>
<evidence type="ECO:0000256" key="5">
    <source>
        <dbReference type="ARBA" id="ARBA00023459"/>
    </source>
</evidence>
<evidence type="ECO:0000256" key="1">
    <source>
        <dbReference type="ARBA" id="ARBA00001947"/>
    </source>
</evidence>
<evidence type="ECO:0000313" key="7">
    <source>
        <dbReference type="EMBL" id="AGF58517.1"/>
    </source>
</evidence>
<keyword evidence="8" id="KW-1185">Reference proteome</keyword>
<evidence type="ECO:0000259" key="6">
    <source>
        <dbReference type="Pfam" id="PF18089"/>
    </source>
</evidence>
<dbReference type="GO" id="GO:0016787">
    <property type="term" value="F:hydrolase activity"/>
    <property type="evidence" value="ECO:0007669"/>
    <property type="project" value="UniProtKB-KW"/>
</dbReference>
<sequence length="269" mass="31479">MFTCENNRPILTEKEKKISYSKYFYREDTPINDEVKEIIDNKIMMNPEDVILGDRINDMIEPEKIKVENGYCILPNGCGYVAAYHKMPGVTLEMYKWWNSWWTSGEESNLKYKIWCPKHHYDSGFKWNLETCGTGFPLEDVYIQDLFREVPERMGIDVEKMKESKLVMVDGANATSRVLNGDYSVRPIPTVVAHFIYETEDGIEMRTRFWKGYQVLGNRFIPVLKSDDIVTEESLLGLLEHNVLEMEGGLKVILPQLYKEEYLEKKTEI</sequence>
<organism evidence="7 8">
    <name type="scientific">Clostridium saccharoperbutylacetonicum N1-4(HMT)</name>
    <dbReference type="NCBI Taxonomy" id="931276"/>
    <lineage>
        <taxon>Bacteria</taxon>
        <taxon>Bacillati</taxon>
        <taxon>Bacillota</taxon>
        <taxon>Clostridia</taxon>
        <taxon>Eubacteriales</taxon>
        <taxon>Clostridiaceae</taxon>
        <taxon>Clostridium</taxon>
    </lineage>
</organism>
<dbReference type="GO" id="GO:0046872">
    <property type="term" value="F:metal ion binding"/>
    <property type="evidence" value="ECO:0007669"/>
    <property type="project" value="UniProtKB-KW"/>
</dbReference>
<comment type="cofactor">
    <cofactor evidence="1">
        <name>Zn(2+)</name>
        <dbReference type="ChEBI" id="CHEBI:29105"/>
    </cofactor>
</comment>
<dbReference type="eggNOG" id="ENOG502Z8Q4">
    <property type="taxonomic scope" value="Bacteria"/>
</dbReference>
<dbReference type="STRING" id="36745.CLSAP_45370"/>
<gene>
    <name evidence="7" type="ORF">Cspa_c47640</name>
</gene>
<dbReference type="EMBL" id="CP004121">
    <property type="protein sequence ID" value="AGF58517.1"/>
    <property type="molecule type" value="Genomic_DNA"/>
</dbReference>
<dbReference type="Proteomes" id="UP000011728">
    <property type="component" value="Chromosome"/>
</dbReference>
<dbReference type="PATRIC" id="fig|931276.5.peg.4801"/>
<dbReference type="OrthoDB" id="2052122at2"/>
<dbReference type="KEGG" id="csr:Cspa_c47640"/>
<name>M1N4Z2_9CLOT</name>